<sequence>MNICPIQYKEPHLVILIFKQLNGFNLKSHEEYYKGLKGSVEMMQYGEVMNDNAVCTILRSSEADALEKIIENDPSIQSGTCDLQQIIPLTI</sequence>
<gene>
    <name evidence="1" type="ORF">GCM10023210_10130</name>
</gene>
<organism evidence="1 2">
    <name type="scientific">Chryseobacterium ginsengisoli</name>
    <dbReference type="NCBI Taxonomy" id="363853"/>
    <lineage>
        <taxon>Bacteria</taxon>
        <taxon>Pseudomonadati</taxon>
        <taxon>Bacteroidota</taxon>
        <taxon>Flavobacteriia</taxon>
        <taxon>Flavobacteriales</taxon>
        <taxon>Weeksellaceae</taxon>
        <taxon>Chryseobacterium group</taxon>
        <taxon>Chryseobacterium</taxon>
    </lineage>
</organism>
<comment type="caution">
    <text evidence="1">The sequence shown here is derived from an EMBL/GenBank/DDBJ whole genome shotgun (WGS) entry which is preliminary data.</text>
</comment>
<dbReference type="RefSeq" id="WP_345200739.1">
    <property type="nucleotide sequence ID" value="NZ_BAABHX010000002.1"/>
</dbReference>
<proteinExistence type="predicted"/>
<protein>
    <recommendedName>
        <fullName evidence="3">YCII-related domain-containing protein</fullName>
    </recommendedName>
</protein>
<keyword evidence="2" id="KW-1185">Reference proteome</keyword>
<dbReference type="EMBL" id="BAABHX010000002">
    <property type="protein sequence ID" value="GAA5087378.1"/>
    <property type="molecule type" value="Genomic_DNA"/>
</dbReference>
<accession>A0ABP9M0L5</accession>
<evidence type="ECO:0000313" key="1">
    <source>
        <dbReference type="EMBL" id="GAA5087378.1"/>
    </source>
</evidence>
<dbReference type="Proteomes" id="UP001500353">
    <property type="component" value="Unassembled WGS sequence"/>
</dbReference>
<evidence type="ECO:0000313" key="2">
    <source>
        <dbReference type="Proteomes" id="UP001500353"/>
    </source>
</evidence>
<name>A0ABP9M0L5_9FLAO</name>
<evidence type="ECO:0008006" key="3">
    <source>
        <dbReference type="Google" id="ProtNLM"/>
    </source>
</evidence>
<reference evidence="2" key="1">
    <citation type="journal article" date="2019" name="Int. J. Syst. Evol. Microbiol.">
        <title>The Global Catalogue of Microorganisms (GCM) 10K type strain sequencing project: providing services to taxonomists for standard genome sequencing and annotation.</title>
        <authorList>
            <consortium name="The Broad Institute Genomics Platform"/>
            <consortium name="The Broad Institute Genome Sequencing Center for Infectious Disease"/>
            <person name="Wu L."/>
            <person name="Ma J."/>
        </authorList>
    </citation>
    <scope>NUCLEOTIDE SEQUENCE [LARGE SCALE GENOMIC DNA]</scope>
    <source>
        <strain evidence="2">JCM 18019</strain>
    </source>
</reference>